<dbReference type="Proteomes" id="UP000534294">
    <property type="component" value="Unassembled WGS sequence"/>
</dbReference>
<comment type="similarity">
    <text evidence="1">Belongs to the GatC family.</text>
</comment>
<reference evidence="2 3" key="1">
    <citation type="submission" date="2020-08" db="EMBL/GenBank/DDBJ databases">
        <title>Genomic Encyclopedia of Type Strains, Phase IV (KMG-IV): sequencing the most valuable type-strain genomes for metagenomic binning, comparative biology and taxonomic classification.</title>
        <authorList>
            <person name="Goeker M."/>
        </authorList>
    </citation>
    <scope>NUCLEOTIDE SEQUENCE [LARGE SCALE GENOMIC DNA]</scope>
    <source>
        <strain evidence="2 3">DSM 12251</strain>
    </source>
</reference>
<comment type="caution">
    <text evidence="2">The sequence shown here is derived from an EMBL/GenBank/DDBJ whole genome shotgun (WGS) entry which is preliminary data.</text>
</comment>
<keyword evidence="1" id="KW-0067">ATP-binding</keyword>
<dbReference type="GO" id="GO:0006412">
    <property type="term" value="P:translation"/>
    <property type="evidence" value="ECO:0007669"/>
    <property type="project" value="UniProtKB-UniRule"/>
</dbReference>
<dbReference type="InterPro" id="IPR036113">
    <property type="entry name" value="Asp/Glu-ADT_sf_sub_c"/>
</dbReference>
<dbReference type="GO" id="GO:0016740">
    <property type="term" value="F:transferase activity"/>
    <property type="evidence" value="ECO:0007669"/>
    <property type="project" value="UniProtKB-KW"/>
</dbReference>
<dbReference type="NCBIfam" id="TIGR00135">
    <property type="entry name" value="gatC"/>
    <property type="match status" value="1"/>
</dbReference>
<protein>
    <recommendedName>
        <fullName evidence="1">Aspartyl/glutamyl-tRNA(Asn/Gln) amidotransferase subunit C</fullName>
        <shortName evidence="1">Asp/Glu-ADT subunit C</shortName>
        <ecNumber evidence="1">6.3.5.-</ecNumber>
    </recommendedName>
</protein>
<evidence type="ECO:0000313" key="3">
    <source>
        <dbReference type="Proteomes" id="UP000534294"/>
    </source>
</evidence>
<comment type="subunit">
    <text evidence="1">Heterotrimer of A, B and C subunits.</text>
</comment>
<keyword evidence="1" id="KW-0547">Nucleotide-binding</keyword>
<sequence length="96" mass="10493">MPTPEINIAHIAKLSRLALTPEESTAYAAQLSLILGHIDQLSNYPLDAEPSAHAMPVFDVVRPDVARPGFTQEEALANAPQRAMDQFRITKVVGEE</sequence>
<comment type="catalytic activity">
    <reaction evidence="1">
        <text>L-aspartyl-tRNA(Asn) + L-glutamine + ATP + H2O = L-asparaginyl-tRNA(Asn) + L-glutamate + ADP + phosphate + 2 H(+)</text>
        <dbReference type="Rhea" id="RHEA:14513"/>
        <dbReference type="Rhea" id="RHEA-COMP:9674"/>
        <dbReference type="Rhea" id="RHEA-COMP:9677"/>
        <dbReference type="ChEBI" id="CHEBI:15377"/>
        <dbReference type="ChEBI" id="CHEBI:15378"/>
        <dbReference type="ChEBI" id="CHEBI:29985"/>
        <dbReference type="ChEBI" id="CHEBI:30616"/>
        <dbReference type="ChEBI" id="CHEBI:43474"/>
        <dbReference type="ChEBI" id="CHEBI:58359"/>
        <dbReference type="ChEBI" id="CHEBI:78515"/>
        <dbReference type="ChEBI" id="CHEBI:78516"/>
        <dbReference type="ChEBI" id="CHEBI:456216"/>
    </reaction>
</comment>
<dbReference type="GO" id="GO:0006450">
    <property type="term" value="P:regulation of translational fidelity"/>
    <property type="evidence" value="ECO:0007669"/>
    <property type="project" value="InterPro"/>
</dbReference>
<dbReference type="Pfam" id="PF02686">
    <property type="entry name" value="GatC"/>
    <property type="match status" value="1"/>
</dbReference>
<dbReference type="EMBL" id="JACHIF010000005">
    <property type="protein sequence ID" value="MBB5038365.1"/>
    <property type="molecule type" value="Genomic_DNA"/>
</dbReference>
<keyword evidence="1" id="KW-0648">Protein biosynthesis</keyword>
<organism evidence="2 3">
    <name type="scientific">Prosthecobacter dejongeii</name>
    <dbReference type="NCBI Taxonomy" id="48465"/>
    <lineage>
        <taxon>Bacteria</taxon>
        <taxon>Pseudomonadati</taxon>
        <taxon>Verrucomicrobiota</taxon>
        <taxon>Verrucomicrobiia</taxon>
        <taxon>Verrucomicrobiales</taxon>
        <taxon>Verrucomicrobiaceae</taxon>
        <taxon>Prosthecobacter</taxon>
    </lineage>
</organism>
<dbReference type="AlphaFoldDB" id="A0A7W7YLE2"/>
<proteinExistence type="inferred from homology"/>
<accession>A0A7W7YLE2</accession>
<dbReference type="SUPFAM" id="SSF141000">
    <property type="entry name" value="Glu-tRNAGln amidotransferase C subunit"/>
    <property type="match status" value="1"/>
</dbReference>
<name>A0A7W7YLE2_9BACT</name>
<comment type="function">
    <text evidence="1">Allows the formation of correctly charged Asn-tRNA(Asn) or Gln-tRNA(Gln) through the transamidation of misacylated Asp-tRNA(Asn) or Glu-tRNA(Gln) in organisms which lack either or both of asparaginyl-tRNA or glutaminyl-tRNA synthetases. The reaction takes place in the presence of glutamine and ATP through an activated phospho-Asp-tRNA(Asn) or phospho-Glu-tRNA(Gln).</text>
</comment>
<gene>
    <name evidence="1" type="primary">gatC</name>
    <name evidence="2" type="ORF">HNQ64_002628</name>
</gene>
<evidence type="ECO:0000256" key="1">
    <source>
        <dbReference type="HAMAP-Rule" id="MF_00122"/>
    </source>
</evidence>
<dbReference type="GO" id="GO:0005524">
    <property type="term" value="F:ATP binding"/>
    <property type="evidence" value="ECO:0007669"/>
    <property type="project" value="UniProtKB-KW"/>
</dbReference>
<dbReference type="EC" id="6.3.5.-" evidence="1"/>
<dbReference type="InterPro" id="IPR003837">
    <property type="entry name" value="GatC"/>
</dbReference>
<keyword evidence="1 2" id="KW-0436">Ligase</keyword>
<dbReference type="HAMAP" id="MF_00122">
    <property type="entry name" value="GatC"/>
    <property type="match status" value="1"/>
</dbReference>
<dbReference type="Gene3D" id="1.10.20.60">
    <property type="entry name" value="Glu-tRNAGln amidotransferase C subunit, N-terminal domain"/>
    <property type="match status" value="1"/>
</dbReference>
<comment type="catalytic activity">
    <reaction evidence="1">
        <text>L-glutamyl-tRNA(Gln) + L-glutamine + ATP + H2O = L-glutaminyl-tRNA(Gln) + L-glutamate + ADP + phosphate + H(+)</text>
        <dbReference type="Rhea" id="RHEA:17521"/>
        <dbReference type="Rhea" id="RHEA-COMP:9681"/>
        <dbReference type="Rhea" id="RHEA-COMP:9684"/>
        <dbReference type="ChEBI" id="CHEBI:15377"/>
        <dbReference type="ChEBI" id="CHEBI:15378"/>
        <dbReference type="ChEBI" id="CHEBI:29985"/>
        <dbReference type="ChEBI" id="CHEBI:30616"/>
        <dbReference type="ChEBI" id="CHEBI:43474"/>
        <dbReference type="ChEBI" id="CHEBI:58359"/>
        <dbReference type="ChEBI" id="CHEBI:78520"/>
        <dbReference type="ChEBI" id="CHEBI:78521"/>
        <dbReference type="ChEBI" id="CHEBI:456216"/>
    </reaction>
</comment>
<dbReference type="GO" id="GO:0050567">
    <property type="term" value="F:glutaminyl-tRNA synthase (glutamine-hydrolyzing) activity"/>
    <property type="evidence" value="ECO:0007669"/>
    <property type="project" value="UniProtKB-UniRule"/>
</dbReference>
<evidence type="ECO:0000313" key="2">
    <source>
        <dbReference type="EMBL" id="MBB5038365.1"/>
    </source>
</evidence>
<keyword evidence="2" id="KW-0808">Transferase</keyword>
<dbReference type="RefSeq" id="WP_184209123.1">
    <property type="nucleotide sequence ID" value="NZ_JACHIF010000005.1"/>
</dbReference>
<keyword evidence="3" id="KW-1185">Reference proteome</keyword>